<protein>
    <submittedName>
        <fullName evidence="2">Cellulose biosynthesis protein BcsQ</fullName>
    </submittedName>
</protein>
<reference evidence="2 3" key="1">
    <citation type="submission" date="2023-07" db="EMBL/GenBank/DDBJ databases">
        <title>Genomic Encyclopedia of Type Strains, Phase IV (KMG-IV): sequencing the most valuable type-strain genomes for metagenomic binning, comparative biology and taxonomic classification.</title>
        <authorList>
            <person name="Goeker M."/>
        </authorList>
    </citation>
    <scope>NUCLEOTIDE SEQUENCE [LARGE SCALE GENOMIC DNA]</scope>
    <source>
        <strain evidence="2 3">DSM 19619</strain>
    </source>
</reference>
<sequence length="84" mass="9004">MAKFISTFNNKGGVGKTTLTWNLADALAERGERVLLIDFDPQCNLSIAMLGGNSFKDIVSDVVSGKTIRAFLQGYLQNTGPGPI</sequence>
<organism evidence="2 3">
    <name type="scientific">Labrys wisconsinensis</name>
    <dbReference type="NCBI Taxonomy" id="425677"/>
    <lineage>
        <taxon>Bacteria</taxon>
        <taxon>Pseudomonadati</taxon>
        <taxon>Pseudomonadota</taxon>
        <taxon>Alphaproteobacteria</taxon>
        <taxon>Hyphomicrobiales</taxon>
        <taxon>Xanthobacteraceae</taxon>
        <taxon>Labrys</taxon>
    </lineage>
</organism>
<dbReference type="Pfam" id="PF13614">
    <property type="entry name" value="AAA_31"/>
    <property type="match status" value="1"/>
</dbReference>
<dbReference type="InterPro" id="IPR027417">
    <property type="entry name" value="P-loop_NTPase"/>
</dbReference>
<proteinExistence type="predicted"/>
<evidence type="ECO:0000313" key="2">
    <source>
        <dbReference type="EMBL" id="MDQ0472642.1"/>
    </source>
</evidence>
<dbReference type="SUPFAM" id="SSF52540">
    <property type="entry name" value="P-loop containing nucleoside triphosphate hydrolases"/>
    <property type="match status" value="1"/>
</dbReference>
<evidence type="ECO:0000259" key="1">
    <source>
        <dbReference type="Pfam" id="PF13614"/>
    </source>
</evidence>
<dbReference type="PANTHER" id="PTHR13696:SF99">
    <property type="entry name" value="COBYRINIC ACID AC-DIAMIDE SYNTHASE"/>
    <property type="match status" value="1"/>
</dbReference>
<dbReference type="PANTHER" id="PTHR13696">
    <property type="entry name" value="P-LOOP CONTAINING NUCLEOSIDE TRIPHOSPHATE HYDROLASE"/>
    <property type="match status" value="1"/>
</dbReference>
<accession>A0ABU0JED6</accession>
<dbReference type="EMBL" id="JAUSVX010000013">
    <property type="protein sequence ID" value="MDQ0472642.1"/>
    <property type="molecule type" value="Genomic_DNA"/>
</dbReference>
<name>A0ABU0JED6_9HYPH</name>
<dbReference type="InterPro" id="IPR050678">
    <property type="entry name" value="DNA_Partitioning_ATPase"/>
</dbReference>
<feature type="domain" description="AAA" evidence="1">
    <location>
        <begin position="3"/>
        <end position="50"/>
    </location>
</feature>
<dbReference type="InterPro" id="IPR025669">
    <property type="entry name" value="AAA_dom"/>
</dbReference>
<evidence type="ECO:0000313" key="3">
    <source>
        <dbReference type="Proteomes" id="UP001242480"/>
    </source>
</evidence>
<dbReference type="Proteomes" id="UP001242480">
    <property type="component" value="Unassembled WGS sequence"/>
</dbReference>
<dbReference type="Gene3D" id="3.40.50.300">
    <property type="entry name" value="P-loop containing nucleotide triphosphate hydrolases"/>
    <property type="match status" value="1"/>
</dbReference>
<gene>
    <name evidence="2" type="ORF">QO011_005672</name>
</gene>
<dbReference type="RefSeq" id="WP_307279755.1">
    <property type="nucleotide sequence ID" value="NZ_JAUSVX010000013.1"/>
</dbReference>
<comment type="caution">
    <text evidence="2">The sequence shown here is derived from an EMBL/GenBank/DDBJ whole genome shotgun (WGS) entry which is preliminary data.</text>
</comment>
<keyword evidence="3" id="KW-1185">Reference proteome</keyword>
<dbReference type="CDD" id="cd02042">
    <property type="entry name" value="ParAB_family"/>
    <property type="match status" value="1"/>
</dbReference>